<dbReference type="OrthoDB" id="66881at2759"/>
<dbReference type="InterPro" id="IPR045632">
    <property type="entry name" value="DUF6314"/>
</dbReference>
<evidence type="ECO:0000259" key="1">
    <source>
        <dbReference type="Pfam" id="PF19834"/>
    </source>
</evidence>
<dbReference type="Proteomes" id="UP000276133">
    <property type="component" value="Unassembled WGS sequence"/>
</dbReference>
<dbReference type="AlphaFoldDB" id="A0A3M7SFY5"/>
<feature type="domain" description="DUF6314" evidence="1">
    <location>
        <begin position="13"/>
        <end position="152"/>
    </location>
</feature>
<protein>
    <recommendedName>
        <fullName evidence="1">DUF6314 domain-containing protein</fullName>
    </recommendedName>
</protein>
<dbReference type="Pfam" id="PF19834">
    <property type="entry name" value="DUF6314"/>
    <property type="match status" value="1"/>
</dbReference>
<accession>A0A3M7SFY5</accession>
<proteinExistence type="predicted"/>
<dbReference type="EMBL" id="REGN01001472">
    <property type="protein sequence ID" value="RNA34488.1"/>
    <property type="molecule type" value="Genomic_DNA"/>
</dbReference>
<reference evidence="2 3" key="1">
    <citation type="journal article" date="2018" name="Sci. Rep.">
        <title>Genomic signatures of local adaptation to the degree of environmental predictability in rotifers.</title>
        <authorList>
            <person name="Franch-Gras L."/>
            <person name="Hahn C."/>
            <person name="Garcia-Roger E.M."/>
            <person name="Carmona M.J."/>
            <person name="Serra M."/>
            <person name="Gomez A."/>
        </authorList>
    </citation>
    <scope>NUCLEOTIDE SEQUENCE [LARGE SCALE GENOMIC DNA]</scope>
    <source>
        <strain evidence="2">HYR1</strain>
    </source>
</reference>
<sequence length="159" mass="18911">MVITSAKYVFSLFQGTWLLKRTIVGHGVMKGKARFEKFGWNQPFTKKLLYREDGVFELNDGNKLDTYKEYLYMLENEKLAVYFFENNKQDRLFHFLDFKHIDNDLLLATAIHHCSLDIYNVKYEILSRNKFQIVYKVNGPEKNYVSQTLLTRINKFSIS</sequence>
<evidence type="ECO:0000313" key="3">
    <source>
        <dbReference type="Proteomes" id="UP000276133"/>
    </source>
</evidence>
<keyword evidence="3" id="KW-1185">Reference proteome</keyword>
<dbReference type="STRING" id="10195.A0A3M7SFY5"/>
<gene>
    <name evidence="2" type="ORF">BpHYR1_041743</name>
</gene>
<evidence type="ECO:0000313" key="2">
    <source>
        <dbReference type="EMBL" id="RNA34488.1"/>
    </source>
</evidence>
<comment type="caution">
    <text evidence="2">The sequence shown here is derived from an EMBL/GenBank/DDBJ whole genome shotgun (WGS) entry which is preliminary data.</text>
</comment>
<organism evidence="2 3">
    <name type="scientific">Brachionus plicatilis</name>
    <name type="common">Marine rotifer</name>
    <name type="synonym">Brachionus muelleri</name>
    <dbReference type="NCBI Taxonomy" id="10195"/>
    <lineage>
        <taxon>Eukaryota</taxon>
        <taxon>Metazoa</taxon>
        <taxon>Spiralia</taxon>
        <taxon>Gnathifera</taxon>
        <taxon>Rotifera</taxon>
        <taxon>Eurotatoria</taxon>
        <taxon>Monogononta</taxon>
        <taxon>Pseudotrocha</taxon>
        <taxon>Ploima</taxon>
        <taxon>Brachionidae</taxon>
        <taxon>Brachionus</taxon>
    </lineage>
</organism>
<name>A0A3M7SFY5_BRAPC</name>